<evidence type="ECO:0000256" key="4">
    <source>
        <dbReference type="SAM" id="MobiDB-lite"/>
    </source>
</evidence>
<dbReference type="Ensembl" id="ENSDLAT00005004692.2">
    <property type="protein sequence ID" value="ENSDLAP00005004543.2"/>
    <property type="gene ID" value="ENSDLAG00005002018.2"/>
</dbReference>
<dbReference type="Pfam" id="PF09789">
    <property type="entry name" value="CC149"/>
    <property type="match status" value="1"/>
</dbReference>
<reference evidence="5" key="2">
    <citation type="submission" date="2025-09" db="UniProtKB">
        <authorList>
            <consortium name="Ensembl"/>
        </authorList>
    </citation>
    <scope>IDENTIFICATION</scope>
</reference>
<keyword evidence="2 3" id="KW-0175">Coiled coil</keyword>
<evidence type="ECO:0000256" key="1">
    <source>
        <dbReference type="ARBA" id="ARBA00005872"/>
    </source>
</evidence>
<accession>A0A8C4DIP0</accession>
<evidence type="ECO:0000256" key="2">
    <source>
        <dbReference type="ARBA" id="ARBA00023054"/>
    </source>
</evidence>
<gene>
    <name evidence="5" type="primary">LOC127354601</name>
</gene>
<reference evidence="5" key="1">
    <citation type="submission" date="2025-08" db="UniProtKB">
        <authorList>
            <consortium name="Ensembl"/>
        </authorList>
    </citation>
    <scope>IDENTIFICATION</scope>
</reference>
<keyword evidence="6" id="KW-1185">Reference proteome</keyword>
<sequence>ARADMDPSRRSESDWQGLVNEFLICKRKLESKKEALLILSKELDTCQQERDQYKLMANQLRERHQGLKKKYRELIDGDPSLPPEKRNQVNLAQLLRDSREKSSQLSEEVKELKQRLVEAQGDNKLLRMTITKQRLGDEEVGARHFPAHEREDLVKQLERAREQNEVLEHSVKSLTDELQDVRAERDVFQQKAHRLNVEMNHIVGNDETRILDIDALCMENRYLHQRFGQLQEEINSLKTNLVKYKSALECRKNSKISGKQTNSSALTGVLSAKQVKELLLSEENGCSLPVTPQSISDLKSLATALLETIHEKNMVIQHQRQINKILGNRVAELEKKLKTLEISGLWSLPGEHKHYSIAFLTGDEGSEKIAVDQQSSTDVPNQGSGLPAVSGGREELHEETCQQNPSYQSDEEELGTPDSEECHDGGRSEITIDLTALTSHQSEEEECLSDSPPTVPDVPLELCHLQQTLERNSGEDESDECTDGVVTVDTECIITEENISIDISTAATASSAGEQEDVQSNQETELSDQTDVCVSQGI</sequence>
<dbReference type="InterPro" id="IPR019179">
    <property type="entry name" value="CC149"/>
</dbReference>
<proteinExistence type="inferred from homology"/>
<feature type="coiled-coil region" evidence="3">
    <location>
        <begin position="29"/>
        <end position="198"/>
    </location>
</feature>
<evidence type="ECO:0000313" key="5">
    <source>
        <dbReference type="Ensembl" id="ENSDLAP00005004543.2"/>
    </source>
</evidence>
<feature type="compositionally biased region" description="Acidic residues" evidence="4">
    <location>
        <begin position="409"/>
        <end position="419"/>
    </location>
</feature>
<dbReference type="GeneTree" id="ENSGT00390000015958"/>
<name>A0A8C4DIP0_DICLA</name>
<feature type="region of interest" description="Disordered" evidence="4">
    <location>
        <begin position="506"/>
        <end position="538"/>
    </location>
</feature>
<feature type="region of interest" description="Disordered" evidence="4">
    <location>
        <begin position="371"/>
        <end position="426"/>
    </location>
</feature>
<evidence type="ECO:0000313" key="6">
    <source>
        <dbReference type="Proteomes" id="UP000694389"/>
    </source>
</evidence>
<dbReference type="PANTHER" id="PTHR21682:SF2">
    <property type="entry name" value="COILED-COIL DOMAIN-CONTAINING PROTEIN 149"/>
    <property type="match status" value="1"/>
</dbReference>
<dbReference type="AlphaFoldDB" id="A0A8C4DIP0"/>
<evidence type="ECO:0000256" key="3">
    <source>
        <dbReference type="SAM" id="Coils"/>
    </source>
</evidence>
<comment type="similarity">
    <text evidence="1">Belongs to the CCDC149 family.</text>
</comment>
<feature type="compositionally biased region" description="Polar residues" evidence="4">
    <location>
        <begin position="518"/>
        <end position="538"/>
    </location>
</feature>
<dbReference type="PANTHER" id="PTHR21682">
    <property type="entry name" value="COILED-COIL DOMAIN-CONTAINING PROTEIN 149"/>
    <property type="match status" value="1"/>
</dbReference>
<dbReference type="Proteomes" id="UP000694389">
    <property type="component" value="Unassembled WGS sequence"/>
</dbReference>
<protein>
    <submittedName>
        <fullName evidence="5">Coiled-coil domain containing 149</fullName>
    </submittedName>
</protein>
<feature type="compositionally biased region" description="Polar residues" evidence="4">
    <location>
        <begin position="372"/>
        <end position="384"/>
    </location>
</feature>
<organism evidence="5 6">
    <name type="scientific">Dicentrarchus labrax</name>
    <name type="common">European seabass</name>
    <name type="synonym">Morone labrax</name>
    <dbReference type="NCBI Taxonomy" id="13489"/>
    <lineage>
        <taxon>Eukaryota</taxon>
        <taxon>Metazoa</taxon>
        <taxon>Chordata</taxon>
        <taxon>Craniata</taxon>
        <taxon>Vertebrata</taxon>
        <taxon>Euteleostomi</taxon>
        <taxon>Actinopterygii</taxon>
        <taxon>Neopterygii</taxon>
        <taxon>Teleostei</taxon>
        <taxon>Neoteleostei</taxon>
        <taxon>Acanthomorphata</taxon>
        <taxon>Eupercaria</taxon>
        <taxon>Moronidae</taxon>
        <taxon>Dicentrarchus</taxon>
    </lineage>
</organism>